<sequence>MKTFILLLLLVTISYFYGCENLKNGKREFGKTSVQVRRRILNVEDETKHLPSGSSTRETYHEPRNEKHTRFEVKHGKILVFDKDTGEKIFVRPGESDVAIPDPISEERISFRKKNDKQKDIDAETGEKVVGHDARTEEKLVGLDSGTGRTVSNSKDADDVGMMKGRKRLKYPIYPEKENRVEFMQRSTADDGDRDRNETGKGNRDVDVDDEDVYDDEDGDDDVELDEDGDDDVELDEDGDDDVELDEDGDEDVYDDEDDEDGDDDENGNVNEKVGGKMDEKINEKVDEKVVGSADDGDGKVDKNIVGERDKNIVGERDKNREVRGALKNTEIPIKNGIGNIFRYIIDKAGYGQAFVKLLNTKDHDGEEEEEQPEGRSYVSNSEKKIAESEAKEDLESNSENLVNKKELPKGNKRDEMIKEYVSILLNNGEKILKENVSHFLKRIFNLIVKEKLMTSMCHNGEETSTNVKLKEVKNFVGAGEKESNCDNVGCDKRNKENCRESEKSCPEDEKNHREREKNHQESEKSHQGSEKGHQGDKEYAPGEKRSTEKNASPKKCFLSKLKDAKFFNEDDLYKYYISLEDMLKDRKIQRKNDKVSKYLTFHPVENIREHFENIANNNIFIESLRIILFDSHKKHEQDVYSSFVVVIDTLFSLIKEQKGIKDMYTYVQLFFEDLNKLNMKVLDSLKVSSMNESKLFDIPDFTITNFEYILSKIYSRSVLANILSEKMDNLDINNLLQFLKNRVNNFNFSFIDNSVSVTTGPSAEILLSTASISTETVSADKIQMNNFLMESDNTLCKFIPIKKKLLYEKLNVTRKVAEEVILDYLFRLLLKKVHEYVLE</sequence>
<dbReference type="GeneID" id="39745932"/>
<feature type="compositionally biased region" description="Basic and acidic residues" evidence="1">
    <location>
        <begin position="175"/>
        <end position="206"/>
    </location>
</feature>
<feature type="compositionally biased region" description="Basic and acidic residues" evidence="1">
    <location>
        <begin position="58"/>
        <end position="67"/>
    </location>
</feature>
<organism evidence="3 4">
    <name type="scientific">Plasmodium gonderi</name>
    <dbReference type="NCBI Taxonomy" id="77519"/>
    <lineage>
        <taxon>Eukaryota</taxon>
        <taxon>Sar</taxon>
        <taxon>Alveolata</taxon>
        <taxon>Apicomplexa</taxon>
        <taxon>Aconoidasida</taxon>
        <taxon>Haemosporida</taxon>
        <taxon>Plasmodiidae</taxon>
        <taxon>Plasmodium</taxon>
        <taxon>Plasmodium (Plasmodium)</taxon>
    </lineage>
</organism>
<keyword evidence="4" id="KW-1185">Reference proteome</keyword>
<comment type="caution">
    <text evidence="3">The sequence shown here is derived from an EMBL/GenBank/DDBJ whole genome shotgun (WGS) entry which is preliminary data.</text>
</comment>
<dbReference type="OrthoDB" id="386690at2759"/>
<evidence type="ECO:0000256" key="2">
    <source>
        <dbReference type="SAM" id="SignalP"/>
    </source>
</evidence>
<feature type="signal peptide" evidence="2">
    <location>
        <begin position="1"/>
        <end position="18"/>
    </location>
</feature>
<feature type="region of interest" description="Disordered" evidence="1">
    <location>
        <begin position="364"/>
        <end position="408"/>
    </location>
</feature>
<dbReference type="EMBL" id="BDQF01000003">
    <property type="protein sequence ID" value="GAW79228.1"/>
    <property type="molecule type" value="Genomic_DNA"/>
</dbReference>
<evidence type="ECO:0000256" key="1">
    <source>
        <dbReference type="SAM" id="MobiDB-lite"/>
    </source>
</evidence>
<feature type="compositionally biased region" description="Acidic residues" evidence="1">
    <location>
        <begin position="207"/>
        <end position="267"/>
    </location>
</feature>
<dbReference type="Proteomes" id="UP000195521">
    <property type="component" value="Unassembled WGS sequence"/>
</dbReference>
<gene>
    <name evidence="3" type="ORF">PGO_030280</name>
</gene>
<feature type="region of interest" description="Disordered" evidence="1">
    <location>
        <begin position="45"/>
        <end position="67"/>
    </location>
</feature>
<keyword evidence="2" id="KW-0732">Signal</keyword>
<feature type="compositionally biased region" description="Basic and acidic residues" evidence="1">
    <location>
        <begin position="382"/>
        <end position="395"/>
    </location>
</feature>
<feature type="chain" id="PRO_5013208674" evidence="2">
    <location>
        <begin position="19"/>
        <end position="840"/>
    </location>
</feature>
<reference evidence="4" key="1">
    <citation type="submission" date="2017-04" db="EMBL/GenBank/DDBJ databases">
        <title>Plasmodium gonderi genome.</title>
        <authorList>
            <person name="Arisue N."/>
            <person name="Honma H."/>
            <person name="Kawai S."/>
            <person name="Tougan T."/>
            <person name="Tanabe K."/>
            <person name="Horii T."/>
        </authorList>
    </citation>
    <scope>NUCLEOTIDE SEQUENCE [LARGE SCALE GENOMIC DNA]</scope>
    <source>
        <strain evidence="4">ATCC 30045</strain>
    </source>
</reference>
<protein>
    <submittedName>
        <fullName evidence="3">Uncharacterized protein</fullName>
    </submittedName>
</protein>
<feature type="region of interest" description="Disordered" evidence="1">
    <location>
        <begin position="495"/>
        <end position="552"/>
    </location>
</feature>
<dbReference type="RefSeq" id="XP_028541817.1">
    <property type="nucleotide sequence ID" value="XM_028686016.1"/>
</dbReference>
<evidence type="ECO:0000313" key="4">
    <source>
        <dbReference type="Proteomes" id="UP000195521"/>
    </source>
</evidence>
<accession>A0A1Y1JC29</accession>
<evidence type="ECO:0000313" key="3">
    <source>
        <dbReference type="EMBL" id="GAW79228.1"/>
    </source>
</evidence>
<dbReference type="AlphaFoldDB" id="A0A1Y1JC29"/>
<feature type="compositionally biased region" description="Basic and acidic residues" evidence="1">
    <location>
        <begin position="495"/>
        <end position="549"/>
    </location>
</feature>
<name>A0A1Y1JC29_PLAGO</name>
<proteinExistence type="predicted"/>
<feature type="region of interest" description="Disordered" evidence="1">
    <location>
        <begin position="168"/>
        <end position="282"/>
    </location>
</feature>